<dbReference type="SUPFAM" id="SSF75138">
    <property type="entry name" value="HprK N-terminal domain-like"/>
    <property type="match status" value="1"/>
</dbReference>
<dbReference type="InterPro" id="IPR028979">
    <property type="entry name" value="Ser_kin/Pase_Hpr-like_N_sf"/>
</dbReference>
<dbReference type="AlphaFoldDB" id="K9YX91"/>
<evidence type="ECO:0000313" key="3">
    <source>
        <dbReference type="Proteomes" id="UP000010482"/>
    </source>
</evidence>
<dbReference type="OrthoDB" id="9769095at2"/>
<dbReference type="Pfam" id="PF07085">
    <property type="entry name" value="DRTGG"/>
    <property type="match status" value="1"/>
</dbReference>
<dbReference type="PANTHER" id="PTHR43356">
    <property type="entry name" value="PHOSPHATE ACETYLTRANSFERASE"/>
    <property type="match status" value="1"/>
</dbReference>
<dbReference type="EMBL" id="CP003944">
    <property type="protein sequence ID" value="AFZ51551.1"/>
    <property type="molecule type" value="Genomic_DNA"/>
</dbReference>
<protein>
    <submittedName>
        <fullName evidence="2">Protein with phosphotransacetylase BioD-like N-terminal domain</fullName>
    </submittedName>
</protein>
<dbReference type="InterPro" id="IPR010766">
    <property type="entry name" value="DRTGG"/>
</dbReference>
<sequence>MVKSAKSLIIASVEAYTGKSATILGVAHQLKKKGLTLSYGKPVGNFFHEKETETIEDDVQLIAEALQLSQEQIKTPLVSLSHAAIEERIKSDYPCDYSQRLKDYLEETNNQLLLLEAPPTLTEGSLFNLSTMEMAEALDAPILLVLRYHSLSMLDQILGARKQLGNRLFGVVINDVPPEASTEMSDQIQPFLEREGLPVFGVLPQSTLLHSISVRELAKQLEAKVLCRRDRLDLMVERLTIGAMNVNSALRYFRKGRNLAVVTGADRSDLQLAALETSAHCLILTGHVPPQDFVLSRAETLEIPILAVESDTLTTVEIAERTFKQVRIQEPIKVQFIQELMAQHFDVERLITQLGFVN</sequence>
<evidence type="ECO:0000313" key="2">
    <source>
        <dbReference type="EMBL" id="AFZ51551.1"/>
    </source>
</evidence>
<dbReference type="eggNOG" id="COG0857">
    <property type="taxonomic scope" value="Bacteria"/>
</dbReference>
<dbReference type="Gene3D" id="3.40.50.300">
    <property type="entry name" value="P-loop containing nucleotide triphosphate hydrolases"/>
    <property type="match status" value="1"/>
</dbReference>
<proteinExistence type="predicted"/>
<gene>
    <name evidence="2" type="ORF">Dacsa_3013</name>
</gene>
<dbReference type="PANTHER" id="PTHR43356:SF2">
    <property type="entry name" value="PHOSPHATE ACETYLTRANSFERASE"/>
    <property type="match status" value="1"/>
</dbReference>
<reference evidence="2" key="1">
    <citation type="submission" date="2012-04" db="EMBL/GenBank/DDBJ databases">
        <title>Finished genome of Dactylococcopsis salina PCC 8305.</title>
        <authorList>
            <consortium name="US DOE Joint Genome Institute"/>
            <person name="Gugger M."/>
            <person name="Coursin T."/>
            <person name="Rippka R."/>
            <person name="Tandeau De Marsac N."/>
            <person name="Huntemann M."/>
            <person name="Wei C.-L."/>
            <person name="Han J."/>
            <person name="Detter J.C."/>
            <person name="Han C."/>
            <person name="Tapia R."/>
            <person name="Daligault H."/>
            <person name="Chen A."/>
            <person name="Krypides N."/>
            <person name="Mavromatis K."/>
            <person name="Markowitz V."/>
            <person name="Szeto E."/>
            <person name="Ivanova N."/>
            <person name="Ovchinnikova G."/>
            <person name="Pagani I."/>
            <person name="Pati A."/>
            <person name="Goodwin L."/>
            <person name="Peters L."/>
            <person name="Pitluck S."/>
            <person name="Woyke T."/>
            <person name="Kerfeld C."/>
        </authorList>
    </citation>
    <scope>NUCLEOTIDE SEQUENCE [LARGE SCALE GENOMIC DNA]</scope>
    <source>
        <strain evidence="2">PCC 8305</strain>
    </source>
</reference>
<dbReference type="HOGENOM" id="CLU_040984_0_0_3"/>
<dbReference type="InterPro" id="IPR050500">
    <property type="entry name" value="Phos_Acetyltrans/Butyryltrans"/>
</dbReference>
<accession>K9YX91</accession>
<dbReference type="KEGG" id="dsl:Dacsa_3013"/>
<evidence type="ECO:0000259" key="1">
    <source>
        <dbReference type="Pfam" id="PF07085"/>
    </source>
</evidence>
<dbReference type="Gene3D" id="3.40.1390.20">
    <property type="entry name" value="HprK N-terminal domain-like"/>
    <property type="match status" value="1"/>
</dbReference>
<dbReference type="SUPFAM" id="SSF52540">
    <property type="entry name" value="P-loop containing nucleoside triphosphate hydrolases"/>
    <property type="match status" value="1"/>
</dbReference>
<dbReference type="RefSeq" id="WP_015230530.1">
    <property type="nucleotide sequence ID" value="NC_019780.1"/>
</dbReference>
<dbReference type="Pfam" id="PF13500">
    <property type="entry name" value="AAA_26"/>
    <property type="match status" value="1"/>
</dbReference>
<organism evidence="2 3">
    <name type="scientific">Dactylococcopsis salina (strain PCC 8305)</name>
    <name type="common">Myxobactron salinum</name>
    <dbReference type="NCBI Taxonomy" id="13035"/>
    <lineage>
        <taxon>Bacteria</taxon>
        <taxon>Bacillati</taxon>
        <taxon>Cyanobacteriota</taxon>
        <taxon>Cyanophyceae</taxon>
        <taxon>Nodosilineales</taxon>
        <taxon>Cymatolegaceae</taxon>
        <taxon>Dactylococcopsis</taxon>
    </lineage>
</organism>
<feature type="domain" description="DRTGG" evidence="1">
    <location>
        <begin position="216"/>
        <end position="321"/>
    </location>
</feature>
<dbReference type="Proteomes" id="UP000010482">
    <property type="component" value="Chromosome"/>
</dbReference>
<keyword evidence="3" id="KW-1185">Reference proteome</keyword>
<dbReference type="STRING" id="13035.Dacsa_3013"/>
<dbReference type="InterPro" id="IPR027417">
    <property type="entry name" value="P-loop_NTPase"/>
</dbReference>
<name>K9YX91_DACS8</name>